<feature type="domain" description="DEAD-box RNA helicase Q" evidence="10">
    <location>
        <begin position="530"/>
        <end position="558"/>
    </location>
</feature>
<dbReference type="GO" id="GO:0016787">
    <property type="term" value="F:hydrolase activity"/>
    <property type="evidence" value="ECO:0007669"/>
    <property type="project" value="UniProtKB-KW"/>
</dbReference>
<dbReference type="CDD" id="cd18787">
    <property type="entry name" value="SF2_C_DEAD"/>
    <property type="match status" value="1"/>
</dbReference>
<dbReference type="FunFam" id="3.40.50.300:FF:000008">
    <property type="entry name" value="ATP-dependent RNA helicase RhlB"/>
    <property type="match status" value="1"/>
</dbReference>
<dbReference type="InParanoid" id="E4X567"/>
<dbReference type="PROSITE" id="PS51192">
    <property type="entry name" value="HELICASE_ATP_BIND_1"/>
    <property type="match status" value="1"/>
</dbReference>
<keyword evidence="3" id="KW-0378">Hydrolase</keyword>
<feature type="compositionally biased region" description="Gly residues" evidence="7">
    <location>
        <begin position="301"/>
        <end position="312"/>
    </location>
</feature>
<gene>
    <name evidence="11" type="ORF">GSOID_T00002297001</name>
</gene>
<dbReference type="InterPro" id="IPR014001">
    <property type="entry name" value="Helicase_ATP-bd"/>
</dbReference>
<dbReference type="InterPro" id="IPR001650">
    <property type="entry name" value="Helicase_C-like"/>
</dbReference>
<dbReference type="Proteomes" id="UP000001307">
    <property type="component" value="Unassembled WGS sequence"/>
</dbReference>
<dbReference type="GO" id="GO:0005524">
    <property type="term" value="F:ATP binding"/>
    <property type="evidence" value="ECO:0007669"/>
    <property type="project" value="UniProtKB-KW"/>
</dbReference>
<sequence>MIGRGRGRGGRGGFGRGVPIPAASEKKEEENNVSDCSEEAISEDEVPAEESSIGGAAPQPSSGAAVDARPQINAQKKKQGWESSGDEDEEDDAPVSEMANLKTNGNEERSEFGKSSFSPKSSAPPSFGGRGGGARGRGRGTGFTPGGGSAVQSSFNNRNGPVNAERGGFGGEHRGSVHMAGRGVGRGGGGGYGGERGGHQGESRGFNNGSGGGYRGARGGYDGNSNSDRGCRGGGRGGSSSCGGGESGGFGGRGGGRGGGYGNNNDSGGYANRGGRGGSFGGNNDSGGGRGGSYGSNNDSGGYGSRGGGSFGGNDSNRGGSNSGSYGNRGGGYGGNNDSGGSRGGGYGGRGGFGNSGESDRGGYGGSRGGGNSFGSSKFGDSNGDSGRGGFGGARGGRGRGGGDSGGGRGGFGGRGSFSSGGDSGGRGNDFGSSRGGSSGGRGGFGGGQSFGGGSGEAATGFGNAMGSGGSMGGPIYGGHEADLDKLYSSCTNTGLNFDEYFDESVEVHVTSFDKTSGKSFCAKADCFKRTFSDMKLCPEIMENLQRMKYTKPTPIQQYAVSILGSGSDLMATAQTGSGKTAAMMIPIINYLKMSNIGSRGYNACQKVDCIVVAPTRELATQLYDECYKFCGRNTNVVPGLCYGGTGTREQSQRIREGCNIVIGTPGRMKDFLEKGVIDASEAQFLVLDEADRMLDQGFGPDIREINAYLPPKDTGKRTTALFSATFETAIQSAAQDYLRPNYIFVAIGIIGGANTAVTQQFEQLQKREKFNRTVEICKQNQGKRTLIFVATKIFADSLGSMLVGDGIKATTIHGDRQQRDREQAINDLKANRMHVLVATDVAARGIDIDDVEVVINFDFPKELESYIHRIGRTARKGKKGLAITFIDAMKDRQHASSLVKICQDAKQTVPPFLQQMTGGGGGGFGGFGAQSDQRQNNAHVMEQGQSAAAVGDFVPDAESEW</sequence>
<dbReference type="EC" id="3.6.4.13" evidence="1"/>
<dbReference type="EMBL" id="FN653025">
    <property type="protein sequence ID" value="CBY18436.1"/>
    <property type="molecule type" value="Genomic_DNA"/>
</dbReference>
<accession>E4X567</accession>
<feature type="compositionally biased region" description="Polar residues" evidence="7">
    <location>
        <begin position="151"/>
        <end position="160"/>
    </location>
</feature>
<feature type="compositionally biased region" description="Gly residues" evidence="7">
    <location>
        <begin position="182"/>
        <end position="195"/>
    </location>
</feature>
<feature type="compositionally biased region" description="Acidic residues" evidence="7">
    <location>
        <begin position="36"/>
        <end position="48"/>
    </location>
</feature>
<dbReference type="Pfam" id="PF00270">
    <property type="entry name" value="DEAD"/>
    <property type="match status" value="1"/>
</dbReference>
<dbReference type="GO" id="GO:0003724">
    <property type="term" value="F:RNA helicase activity"/>
    <property type="evidence" value="ECO:0007669"/>
    <property type="project" value="UniProtKB-EC"/>
</dbReference>
<evidence type="ECO:0000256" key="4">
    <source>
        <dbReference type="ARBA" id="ARBA00022806"/>
    </source>
</evidence>
<proteinExistence type="predicted"/>
<evidence type="ECO:0000256" key="6">
    <source>
        <dbReference type="PROSITE-ProRule" id="PRU00552"/>
    </source>
</evidence>
<evidence type="ECO:0000256" key="2">
    <source>
        <dbReference type="ARBA" id="ARBA00022741"/>
    </source>
</evidence>
<dbReference type="InterPro" id="IPR000629">
    <property type="entry name" value="RNA-helicase_DEAD-box_CS"/>
</dbReference>
<feature type="compositionally biased region" description="Acidic residues" evidence="7">
    <location>
        <begin position="84"/>
        <end position="94"/>
    </location>
</feature>
<dbReference type="AlphaFoldDB" id="E4X567"/>
<evidence type="ECO:0000256" key="3">
    <source>
        <dbReference type="ARBA" id="ARBA00022801"/>
    </source>
</evidence>
<dbReference type="Gene3D" id="3.40.50.300">
    <property type="entry name" value="P-loop containing nucleotide triphosphate hydrolases"/>
    <property type="match status" value="2"/>
</dbReference>
<organism evidence="11">
    <name type="scientific">Oikopleura dioica</name>
    <name type="common">Tunicate</name>
    <dbReference type="NCBI Taxonomy" id="34765"/>
    <lineage>
        <taxon>Eukaryota</taxon>
        <taxon>Metazoa</taxon>
        <taxon>Chordata</taxon>
        <taxon>Tunicata</taxon>
        <taxon>Appendicularia</taxon>
        <taxon>Copelata</taxon>
        <taxon>Oikopleuridae</taxon>
        <taxon>Oikopleura</taxon>
    </lineage>
</organism>
<dbReference type="InterPro" id="IPR011545">
    <property type="entry name" value="DEAD/DEAH_box_helicase_dom"/>
</dbReference>
<reference evidence="11" key="1">
    <citation type="journal article" date="2010" name="Science">
        <title>Plasticity of animal genome architecture unmasked by rapid evolution of a pelagic tunicate.</title>
        <authorList>
            <person name="Denoeud F."/>
            <person name="Henriet S."/>
            <person name="Mungpakdee S."/>
            <person name="Aury J.M."/>
            <person name="Da Silva C."/>
            <person name="Brinkmann H."/>
            <person name="Mikhaleva J."/>
            <person name="Olsen L.C."/>
            <person name="Jubin C."/>
            <person name="Canestro C."/>
            <person name="Bouquet J.M."/>
            <person name="Danks G."/>
            <person name="Poulain J."/>
            <person name="Campsteijn C."/>
            <person name="Adamski M."/>
            <person name="Cross I."/>
            <person name="Yadetie F."/>
            <person name="Muffato M."/>
            <person name="Louis A."/>
            <person name="Butcher S."/>
            <person name="Tsagkogeorga G."/>
            <person name="Konrad A."/>
            <person name="Singh S."/>
            <person name="Jensen M.F."/>
            <person name="Cong E.H."/>
            <person name="Eikeseth-Otteraa H."/>
            <person name="Noel B."/>
            <person name="Anthouard V."/>
            <person name="Porcel B.M."/>
            <person name="Kachouri-Lafond R."/>
            <person name="Nishino A."/>
            <person name="Ugolini M."/>
            <person name="Chourrout P."/>
            <person name="Nishida H."/>
            <person name="Aasland R."/>
            <person name="Huzurbazar S."/>
            <person name="Westhof E."/>
            <person name="Delsuc F."/>
            <person name="Lehrach H."/>
            <person name="Reinhardt R."/>
            <person name="Weissenbach J."/>
            <person name="Roy S.W."/>
            <person name="Artiguenave F."/>
            <person name="Postlethwait J.H."/>
            <person name="Manak J.R."/>
            <person name="Thompson E.M."/>
            <person name="Jaillon O."/>
            <person name="Du Pasquier L."/>
            <person name="Boudinot P."/>
            <person name="Liberles D.A."/>
            <person name="Volff J.N."/>
            <person name="Philippe H."/>
            <person name="Lenhard B."/>
            <person name="Roest Crollius H."/>
            <person name="Wincker P."/>
            <person name="Chourrout D."/>
        </authorList>
    </citation>
    <scope>NUCLEOTIDE SEQUENCE [LARGE SCALE GENOMIC DNA]</scope>
</reference>
<feature type="region of interest" description="Disordered" evidence="7">
    <location>
        <begin position="272"/>
        <end position="456"/>
    </location>
</feature>
<evidence type="ECO:0000256" key="1">
    <source>
        <dbReference type="ARBA" id="ARBA00012552"/>
    </source>
</evidence>
<dbReference type="InterPro" id="IPR027417">
    <property type="entry name" value="P-loop_NTPase"/>
</dbReference>
<protein>
    <recommendedName>
        <fullName evidence="1">RNA helicase</fullName>
        <ecNumber evidence="1">3.6.4.13</ecNumber>
    </recommendedName>
</protein>
<feature type="compositionally biased region" description="Low complexity" evidence="7">
    <location>
        <begin position="313"/>
        <end position="326"/>
    </location>
</feature>
<dbReference type="PROSITE" id="PS00039">
    <property type="entry name" value="DEAD_ATP_HELICASE"/>
    <property type="match status" value="1"/>
</dbReference>
<evidence type="ECO:0000259" key="8">
    <source>
        <dbReference type="PROSITE" id="PS51192"/>
    </source>
</evidence>
<dbReference type="PROSITE" id="PS51194">
    <property type="entry name" value="HELICASE_CTER"/>
    <property type="match status" value="1"/>
</dbReference>
<evidence type="ECO:0000259" key="10">
    <source>
        <dbReference type="PROSITE" id="PS51195"/>
    </source>
</evidence>
<feature type="compositionally biased region" description="Gly residues" evidence="7">
    <location>
        <begin position="386"/>
        <end position="416"/>
    </location>
</feature>
<keyword evidence="4" id="KW-0347">Helicase</keyword>
<feature type="compositionally biased region" description="Low complexity" evidence="7">
    <location>
        <begin position="374"/>
        <end position="385"/>
    </location>
</feature>
<evidence type="ECO:0000256" key="7">
    <source>
        <dbReference type="SAM" id="MobiDB-lite"/>
    </source>
</evidence>
<feature type="compositionally biased region" description="Low complexity" evidence="7">
    <location>
        <begin position="113"/>
        <end position="127"/>
    </location>
</feature>
<dbReference type="PANTHER" id="PTHR47958">
    <property type="entry name" value="ATP-DEPENDENT RNA HELICASE DBP3"/>
    <property type="match status" value="1"/>
</dbReference>
<dbReference type="PRINTS" id="PR01228">
    <property type="entry name" value="EGGSHELL"/>
</dbReference>
<dbReference type="SUPFAM" id="SSF52540">
    <property type="entry name" value="P-loop containing nucleoside triphosphate hydrolases"/>
    <property type="match status" value="1"/>
</dbReference>
<name>E4X567_OIKDI</name>
<feature type="compositionally biased region" description="Gly residues" evidence="7">
    <location>
        <begin position="422"/>
        <end position="456"/>
    </location>
</feature>
<feature type="compositionally biased region" description="Gly residues" evidence="7">
    <location>
        <begin position="128"/>
        <end position="149"/>
    </location>
</feature>
<feature type="compositionally biased region" description="Gly residues" evidence="7">
    <location>
        <begin position="272"/>
        <end position="294"/>
    </location>
</feature>
<feature type="compositionally biased region" description="Gly residues" evidence="7">
    <location>
        <begin position="232"/>
        <end position="247"/>
    </location>
</feature>
<feature type="compositionally biased region" description="Gly residues" evidence="7">
    <location>
        <begin position="208"/>
        <end position="222"/>
    </location>
</feature>
<evidence type="ECO:0000256" key="5">
    <source>
        <dbReference type="ARBA" id="ARBA00022840"/>
    </source>
</evidence>
<feature type="domain" description="Helicase ATP-binding" evidence="8">
    <location>
        <begin position="561"/>
        <end position="745"/>
    </location>
</feature>
<feature type="compositionally biased region" description="Gly residues" evidence="7">
    <location>
        <begin position="327"/>
        <end position="355"/>
    </location>
</feature>
<keyword evidence="2" id="KW-0547">Nucleotide-binding</keyword>
<feature type="domain" description="Helicase C-terminal" evidence="9">
    <location>
        <begin position="757"/>
        <end position="918"/>
    </location>
</feature>
<feature type="short sequence motif" description="Q motif" evidence="6">
    <location>
        <begin position="530"/>
        <end position="558"/>
    </location>
</feature>
<keyword evidence="12" id="KW-1185">Reference proteome</keyword>
<dbReference type="OrthoDB" id="10477358at2759"/>
<dbReference type="SMART" id="SM00490">
    <property type="entry name" value="HELICc"/>
    <property type="match status" value="1"/>
</dbReference>
<dbReference type="GO" id="GO:0003676">
    <property type="term" value="F:nucleic acid binding"/>
    <property type="evidence" value="ECO:0007669"/>
    <property type="project" value="InterPro"/>
</dbReference>
<feature type="region of interest" description="Disordered" evidence="7">
    <location>
        <begin position="1"/>
        <end position="247"/>
    </location>
</feature>
<evidence type="ECO:0000259" key="9">
    <source>
        <dbReference type="PROSITE" id="PS51194"/>
    </source>
</evidence>
<dbReference type="InterPro" id="IPR014014">
    <property type="entry name" value="RNA_helicase_DEAD_Q_motif"/>
</dbReference>
<keyword evidence="5" id="KW-0067">ATP-binding</keyword>
<evidence type="ECO:0000313" key="12">
    <source>
        <dbReference type="Proteomes" id="UP000001307"/>
    </source>
</evidence>
<dbReference type="SMART" id="SM00487">
    <property type="entry name" value="DEXDc"/>
    <property type="match status" value="1"/>
</dbReference>
<dbReference type="Pfam" id="PF00271">
    <property type="entry name" value="Helicase_C"/>
    <property type="match status" value="1"/>
</dbReference>
<feature type="compositionally biased region" description="Low complexity" evidence="7">
    <location>
        <begin position="51"/>
        <end position="65"/>
    </location>
</feature>
<feature type="compositionally biased region" description="Gly residues" evidence="7">
    <location>
        <begin position="362"/>
        <end position="373"/>
    </location>
</feature>
<dbReference type="PROSITE" id="PS51195">
    <property type="entry name" value="Q_MOTIF"/>
    <property type="match status" value="1"/>
</dbReference>
<evidence type="ECO:0000313" key="11">
    <source>
        <dbReference type="EMBL" id="CBY18436.1"/>
    </source>
</evidence>